<proteinExistence type="inferred from homology"/>
<sequence length="100" mass="11017">MAVEGIKISLGEVSATAGTIRTLNTSLNDKLLAIQKQMNDLASTWQSPAGETIREKFNNLVPAFENYKQIIEAYAKFLDNTVSSYEATETQIQNNASAFK</sequence>
<accession>A0A328ULL2</accession>
<dbReference type="Gene3D" id="1.10.287.1060">
    <property type="entry name" value="ESAT-6-like"/>
    <property type="match status" value="1"/>
</dbReference>
<dbReference type="InterPro" id="IPR036689">
    <property type="entry name" value="ESAT-6-like_sf"/>
</dbReference>
<dbReference type="AlphaFoldDB" id="A0A328ULL2"/>
<dbReference type="Pfam" id="PF06013">
    <property type="entry name" value="WXG100"/>
    <property type="match status" value="1"/>
</dbReference>
<dbReference type="EMBL" id="QLYR01000001">
    <property type="protein sequence ID" value="RAQ30383.1"/>
    <property type="molecule type" value="Genomic_DNA"/>
</dbReference>
<protein>
    <recommendedName>
        <fullName evidence="1">ESAT-6-like protein</fullName>
    </recommendedName>
</protein>
<evidence type="ECO:0000313" key="3">
    <source>
        <dbReference type="Proteomes" id="UP000249377"/>
    </source>
</evidence>
<dbReference type="Proteomes" id="UP000249377">
    <property type="component" value="Unassembled WGS sequence"/>
</dbReference>
<name>A0A328ULL2_9FIRM</name>
<comment type="similarity">
    <text evidence="1">Belongs to the WXG100 family.</text>
</comment>
<dbReference type="NCBIfam" id="TIGR03930">
    <property type="entry name" value="WXG100_ESAT6"/>
    <property type="match status" value="1"/>
</dbReference>
<comment type="caution">
    <text evidence="2">The sequence shown here is derived from an EMBL/GenBank/DDBJ whole genome shotgun (WGS) entry which is preliminary data.</text>
</comment>
<organism evidence="2 3">
    <name type="scientific">Hydrogeniiclostridium mannosilyticum</name>
    <dbReference type="NCBI Taxonomy" id="2764322"/>
    <lineage>
        <taxon>Bacteria</taxon>
        <taxon>Bacillati</taxon>
        <taxon>Bacillota</taxon>
        <taxon>Clostridia</taxon>
        <taxon>Eubacteriales</taxon>
        <taxon>Acutalibacteraceae</taxon>
        <taxon>Hydrogeniiclostridium</taxon>
    </lineage>
</organism>
<reference evidence="2 3" key="1">
    <citation type="submission" date="2018-06" db="EMBL/GenBank/DDBJ databases">
        <title>Noncontiguous genome sequence of Ruminococcaceae bacterium ASD2818.</title>
        <authorList>
            <person name="Chaplin A.V."/>
            <person name="Sokolova S.R."/>
            <person name="Kochetkova T.O."/>
            <person name="Goltsov A.Y."/>
            <person name="Trofimov D.Y."/>
            <person name="Efimov B.A."/>
        </authorList>
    </citation>
    <scope>NUCLEOTIDE SEQUENCE [LARGE SCALE GENOMIC DNA]</scope>
    <source>
        <strain evidence="2 3">ASD2818</strain>
    </source>
</reference>
<gene>
    <name evidence="2" type="ORF">DPQ25_02440</name>
</gene>
<dbReference type="NCBIfam" id="NF035934">
    <property type="entry name" value="ESAT6_2"/>
    <property type="match status" value="1"/>
</dbReference>
<keyword evidence="3" id="KW-1185">Reference proteome</keyword>
<evidence type="ECO:0000256" key="1">
    <source>
        <dbReference type="RuleBase" id="RU362001"/>
    </source>
</evidence>
<dbReference type="InterPro" id="IPR010310">
    <property type="entry name" value="T7SS_ESAT-6-like"/>
</dbReference>
<evidence type="ECO:0000313" key="2">
    <source>
        <dbReference type="EMBL" id="RAQ30383.1"/>
    </source>
</evidence>
<dbReference type="SUPFAM" id="SSF140453">
    <property type="entry name" value="EsxAB dimer-like"/>
    <property type="match status" value="1"/>
</dbReference>
<dbReference type="RefSeq" id="WP_112331580.1">
    <property type="nucleotide sequence ID" value="NZ_JADPHD010000001.1"/>
</dbReference>